<accession>A0A8J8W988</accession>
<feature type="compositionally biased region" description="Polar residues" evidence="5">
    <location>
        <begin position="130"/>
        <end position="144"/>
    </location>
</feature>
<dbReference type="InterPro" id="IPR053181">
    <property type="entry name" value="EcdB-like_regulator"/>
</dbReference>
<evidence type="ECO:0000313" key="8">
    <source>
        <dbReference type="Proteomes" id="UP000631181"/>
    </source>
</evidence>
<name>A0A8J8W988_9EURO</name>
<feature type="region of interest" description="Disordered" evidence="5">
    <location>
        <begin position="926"/>
        <end position="968"/>
    </location>
</feature>
<evidence type="ECO:0000256" key="5">
    <source>
        <dbReference type="SAM" id="MobiDB-lite"/>
    </source>
</evidence>
<evidence type="ECO:0000313" key="7">
    <source>
        <dbReference type="EMBL" id="KAF7719445.1"/>
    </source>
</evidence>
<dbReference type="SMART" id="SM00066">
    <property type="entry name" value="GAL4"/>
    <property type="match status" value="1"/>
</dbReference>
<keyword evidence="3" id="KW-0804">Transcription</keyword>
<feature type="compositionally biased region" description="Pro residues" evidence="5">
    <location>
        <begin position="146"/>
        <end position="163"/>
    </location>
</feature>
<dbReference type="Proteomes" id="UP000631181">
    <property type="component" value="Unassembled WGS sequence"/>
</dbReference>
<evidence type="ECO:0000259" key="6">
    <source>
        <dbReference type="PROSITE" id="PS50048"/>
    </source>
</evidence>
<evidence type="ECO:0000256" key="4">
    <source>
        <dbReference type="ARBA" id="ARBA00023242"/>
    </source>
</evidence>
<dbReference type="CDD" id="cd12148">
    <property type="entry name" value="fungal_TF_MHR"/>
    <property type="match status" value="1"/>
</dbReference>
<proteinExistence type="predicted"/>
<gene>
    <name evidence="7" type="ORF">PECM_006293</name>
</gene>
<dbReference type="SUPFAM" id="SSF57701">
    <property type="entry name" value="Zn2/Cys6 DNA-binding domain"/>
    <property type="match status" value="1"/>
</dbReference>
<feature type="region of interest" description="Disordered" evidence="5">
    <location>
        <begin position="1"/>
        <end position="167"/>
    </location>
</feature>
<evidence type="ECO:0000256" key="3">
    <source>
        <dbReference type="ARBA" id="ARBA00023163"/>
    </source>
</evidence>
<feature type="compositionally biased region" description="Polar residues" evidence="5">
    <location>
        <begin position="944"/>
        <end position="958"/>
    </location>
</feature>
<evidence type="ECO:0000256" key="2">
    <source>
        <dbReference type="ARBA" id="ARBA00023125"/>
    </source>
</evidence>
<dbReference type="Pfam" id="PF00172">
    <property type="entry name" value="Zn_clus"/>
    <property type="match status" value="1"/>
</dbReference>
<organism evidence="7 8">
    <name type="scientific">Penicillium ucsense</name>
    <dbReference type="NCBI Taxonomy" id="2839758"/>
    <lineage>
        <taxon>Eukaryota</taxon>
        <taxon>Fungi</taxon>
        <taxon>Dikarya</taxon>
        <taxon>Ascomycota</taxon>
        <taxon>Pezizomycotina</taxon>
        <taxon>Eurotiomycetes</taxon>
        <taxon>Eurotiomycetidae</taxon>
        <taxon>Eurotiales</taxon>
        <taxon>Aspergillaceae</taxon>
        <taxon>Penicillium</taxon>
    </lineage>
</organism>
<feature type="region of interest" description="Disordered" evidence="5">
    <location>
        <begin position="421"/>
        <end position="451"/>
    </location>
</feature>
<feature type="compositionally biased region" description="Pro residues" evidence="5">
    <location>
        <begin position="7"/>
        <end position="16"/>
    </location>
</feature>
<dbReference type="GO" id="GO:0003677">
    <property type="term" value="F:DNA binding"/>
    <property type="evidence" value="ECO:0007669"/>
    <property type="project" value="UniProtKB-KW"/>
</dbReference>
<keyword evidence="8" id="KW-1185">Reference proteome</keyword>
<dbReference type="OrthoDB" id="5244761at2759"/>
<dbReference type="PROSITE" id="PS00463">
    <property type="entry name" value="ZN2_CY6_FUNGAL_1"/>
    <property type="match status" value="1"/>
</dbReference>
<comment type="caution">
    <text evidence="7">The sequence shown here is derived from an EMBL/GenBank/DDBJ whole genome shotgun (WGS) entry which is preliminary data.</text>
</comment>
<dbReference type="PANTHER" id="PTHR47785:SF4">
    <property type="entry name" value="ZN(II)2CYS6 TRANSCRIPTION FACTOR (EUROFUNG)"/>
    <property type="match status" value="1"/>
</dbReference>
<feature type="compositionally biased region" description="Low complexity" evidence="5">
    <location>
        <begin position="546"/>
        <end position="556"/>
    </location>
</feature>
<sequence length="1099" mass="120853">MNRIPPSEGPIAPPPHGVYEHAWSRAPYPPAFDSHPGHASDRRPSNGQNPLSGPGYPHAPLNRELPQLPPDGPYRPNSLSGAAGHPHAHPPPHHQDPTPPPHVGFRPPMNGAPHESPPHSAPPDYRPRMSFQSEASGPSEATATSGPPPSSYMPPGPPAPSGTPVPYEAGYYSNPAFGARQRKAARAQQACDQCRSRKAKCDEGRPACSHCKENSLVCVYKEVPPHKQEKSAQLVMDRILELEDKMIERFESLSKIWQTHETALKEQLKQRQMLSEIMTAIGGIGATRSSLASAQHMAALPAPHAPVMTNGGPTQETLMKLEPTSTEAVDEVPASSSFYSQGSLDTVQPQLDTSNFEDQVENDNEGELSIPVEHTTAAHKLLMWPTIKRLLNADYDEDYVMRLEEQRGLISVYGQGEISYTADDTALPTPPLPDDDGGYSEKFSNPDGTSKIMGSASYTDVDAEIDRTGLLRLDAKTAHRYLQSYLNRMHKLHPFLWQEELEMKVDAFIRCYCPRTPSPPSDPNNLCRDKKRKRSYEDLQGARGTSADPSSASARPRVGQNIDNAVILLVFAIGAICEHKSPLPGPIMDRQAVDYRQQPIPAPLGPLPARASMPNINGPTHMVNGVLSPPNSDSIVPHNSAYAPHFQDTHSYIGGPEQKQNLSRRTISAIKSEYGHVKNLEVIPGLALYGYATTILGLLQGGVELPHVQAGLLAGLYAGQLAHPFQSHGWICQAARACQVLVRQKRYERLPEGRTQDLFNFAYWTCLQLESDLLAELDIPASGISRSEGRINLPKGRFTIDIPDDLEAPSTRMMLFYSAQIHLRKVLNRVHTDLYKVDKQGESGRWSSSVQETLSMNLELWRNSLPVTMNWKDTDPPATDINAARMRAKYYGARYIIHRPLLYHVLHYGQNGARISALPKSMPAVESPKASVSSSQAQQNSPVLNQSSGRAGSANMQRMHSDVGSAPGGSFSSSFSNNWVPPNVGHVRELHGKMRRACSVCIESAILSTTAFDGVEDRLVVTNIFGTAHAQFGNMLVLSATYSSALTDLVDRATLERLLKRTIKFLLRSQHISPTLRADARILTEIYTKIFHHEPDLST</sequence>
<dbReference type="GO" id="GO:0008270">
    <property type="term" value="F:zinc ion binding"/>
    <property type="evidence" value="ECO:0007669"/>
    <property type="project" value="InterPro"/>
</dbReference>
<dbReference type="InterPro" id="IPR036864">
    <property type="entry name" value="Zn2-C6_fun-type_DNA-bd_sf"/>
</dbReference>
<feature type="compositionally biased region" description="Basic and acidic residues" evidence="5">
    <location>
        <begin position="35"/>
        <end position="44"/>
    </location>
</feature>
<dbReference type="GO" id="GO:0000981">
    <property type="term" value="F:DNA-binding transcription factor activity, RNA polymerase II-specific"/>
    <property type="evidence" value="ECO:0007669"/>
    <property type="project" value="InterPro"/>
</dbReference>
<keyword evidence="4" id="KW-0539">Nucleus</keyword>
<protein>
    <submittedName>
        <fullName evidence="7">Fungal Zn(2)-Cys(6) binuclear cluster domain-containing protein</fullName>
    </submittedName>
</protein>
<feature type="domain" description="Zn(2)-C6 fungal-type" evidence="6">
    <location>
        <begin position="190"/>
        <end position="220"/>
    </location>
</feature>
<dbReference type="Gene3D" id="4.10.240.10">
    <property type="entry name" value="Zn(2)-C6 fungal-type DNA-binding domain"/>
    <property type="match status" value="1"/>
</dbReference>
<dbReference type="InterPro" id="IPR001138">
    <property type="entry name" value="Zn2Cys6_DnaBD"/>
</dbReference>
<dbReference type="PANTHER" id="PTHR47785">
    <property type="entry name" value="ZN(II)2CYS6 TRANSCRIPTION FACTOR (EUROFUNG)-RELATED-RELATED"/>
    <property type="match status" value="1"/>
</dbReference>
<keyword evidence="2" id="KW-0238">DNA-binding</keyword>
<reference evidence="7" key="1">
    <citation type="journal article" date="2020" name="Front. Microbiol.">
        <title>Gene regulatory networks of Penicillium echinulatum 2HH and Penicillium oxalicum 114-2 inferred by a computational biology approach.</title>
        <authorList>
            <person name="Lenz A.R."/>
            <person name="Galan-Vasquez E."/>
            <person name="Balbinot E."/>
            <person name="De Abreu F.P."/>
            <person name="De Oliveira N.S."/>
            <person name="Da Rosa L.O."/>
            <person name="De Avila E Silva S."/>
            <person name="Camassola M."/>
            <person name="Dillon A.J.P."/>
            <person name="Perez-Rueda E."/>
        </authorList>
    </citation>
    <scope>NUCLEOTIDE SEQUENCE</scope>
    <source>
        <strain evidence="7">S1M29</strain>
    </source>
</reference>
<dbReference type="AlphaFoldDB" id="A0A8J8W988"/>
<dbReference type="PROSITE" id="PS50048">
    <property type="entry name" value="ZN2_CY6_FUNGAL_2"/>
    <property type="match status" value="1"/>
</dbReference>
<dbReference type="CDD" id="cd00067">
    <property type="entry name" value="GAL4"/>
    <property type="match status" value="1"/>
</dbReference>
<feature type="compositionally biased region" description="Low complexity" evidence="5">
    <location>
        <begin position="926"/>
        <end position="943"/>
    </location>
</feature>
<dbReference type="EMBL" id="WIWV01000005">
    <property type="protein sequence ID" value="KAF7719445.1"/>
    <property type="molecule type" value="Genomic_DNA"/>
</dbReference>
<feature type="region of interest" description="Disordered" evidence="5">
    <location>
        <begin position="535"/>
        <end position="556"/>
    </location>
</feature>
<keyword evidence="1" id="KW-0805">Transcription regulation</keyword>
<evidence type="ECO:0000256" key="1">
    <source>
        <dbReference type="ARBA" id="ARBA00023015"/>
    </source>
</evidence>